<dbReference type="PANTHER" id="PTHR36896:SF2">
    <property type="entry name" value="OS01G0729500 PROTEIN"/>
    <property type="match status" value="1"/>
</dbReference>
<sequence length="155" mass="17875">MCCLKLRPKLCSPINDIQTKKREHTFPFILLYHPFQVQSFEFSTMAFSLFNPNPPSTLVPILLLLIIFDASFYQPSHAFSRYGREITADGSTRRLFRSKGSTQRPKNCEVLLIQSQCSQNPNCSWCTSEDLDDMCFTKSEAWRLPHQVYSCALIP</sequence>
<dbReference type="AlphaFoldDB" id="A0A6A4NQU4"/>
<accession>A0A6A4NQU4</accession>
<comment type="caution">
    <text evidence="1">The sequence shown here is derived from an EMBL/GenBank/DDBJ whole genome shotgun (WGS) entry which is preliminary data.</text>
</comment>
<dbReference type="PANTHER" id="PTHR36896">
    <property type="entry name" value="OS01G0729500 PROTEIN"/>
    <property type="match status" value="1"/>
</dbReference>
<gene>
    <name evidence="1" type="ORF">Lalb_Chr18g0054901</name>
</gene>
<dbReference type="EMBL" id="WOCE01000018">
    <property type="protein sequence ID" value="KAE9594543.1"/>
    <property type="molecule type" value="Genomic_DNA"/>
</dbReference>
<proteinExistence type="predicted"/>
<organism evidence="1 2">
    <name type="scientific">Lupinus albus</name>
    <name type="common">White lupine</name>
    <name type="synonym">Lupinus termis</name>
    <dbReference type="NCBI Taxonomy" id="3870"/>
    <lineage>
        <taxon>Eukaryota</taxon>
        <taxon>Viridiplantae</taxon>
        <taxon>Streptophyta</taxon>
        <taxon>Embryophyta</taxon>
        <taxon>Tracheophyta</taxon>
        <taxon>Spermatophyta</taxon>
        <taxon>Magnoliopsida</taxon>
        <taxon>eudicotyledons</taxon>
        <taxon>Gunneridae</taxon>
        <taxon>Pentapetalae</taxon>
        <taxon>rosids</taxon>
        <taxon>fabids</taxon>
        <taxon>Fabales</taxon>
        <taxon>Fabaceae</taxon>
        <taxon>Papilionoideae</taxon>
        <taxon>50 kb inversion clade</taxon>
        <taxon>genistoids sensu lato</taxon>
        <taxon>core genistoids</taxon>
        <taxon>Genisteae</taxon>
        <taxon>Lupinus</taxon>
    </lineage>
</organism>
<keyword evidence="2" id="KW-1185">Reference proteome</keyword>
<evidence type="ECO:0000313" key="1">
    <source>
        <dbReference type="EMBL" id="KAE9594543.1"/>
    </source>
</evidence>
<reference evidence="2" key="1">
    <citation type="journal article" date="2020" name="Nat. Commun.">
        <title>Genome sequence of the cluster root forming white lupin.</title>
        <authorList>
            <person name="Hufnagel B."/>
            <person name="Marques A."/>
            <person name="Soriano A."/>
            <person name="Marques L."/>
            <person name="Divol F."/>
            <person name="Doumas P."/>
            <person name="Sallet E."/>
            <person name="Mancinotti D."/>
            <person name="Carrere S."/>
            <person name="Marande W."/>
            <person name="Arribat S."/>
            <person name="Keller J."/>
            <person name="Huneau C."/>
            <person name="Blein T."/>
            <person name="Aime D."/>
            <person name="Laguerre M."/>
            <person name="Taylor J."/>
            <person name="Schubert V."/>
            <person name="Nelson M."/>
            <person name="Geu-Flores F."/>
            <person name="Crespi M."/>
            <person name="Gallardo-Guerrero K."/>
            <person name="Delaux P.-M."/>
            <person name="Salse J."/>
            <person name="Berges H."/>
            <person name="Guyot R."/>
            <person name="Gouzy J."/>
            <person name="Peret B."/>
        </authorList>
    </citation>
    <scope>NUCLEOTIDE SEQUENCE [LARGE SCALE GENOMIC DNA]</scope>
    <source>
        <strain evidence="2">cv. Amiga</strain>
    </source>
</reference>
<dbReference type="Proteomes" id="UP000447434">
    <property type="component" value="Chromosome 18"/>
</dbReference>
<name>A0A6A4NQU4_LUPAL</name>
<dbReference type="OrthoDB" id="884905at2759"/>
<evidence type="ECO:0000313" key="2">
    <source>
        <dbReference type="Proteomes" id="UP000447434"/>
    </source>
</evidence>
<protein>
    <submittedName>
        <fullName evidence="1">Uncharacterized protein</fullName>
    </submittedName>
</protein>